<gene>
    <name evidence="2" type="ORF">N1028_15570</name>
</gene>
<dbReference type="AlphaFoldDB" id="A0AA41XFL1"/>
<dbReference type="PRINTS" id="PR00111">
    <property type="entry name" value="ABHYDROLASE"/>
</dbReference>
<proteinExistence type="predicted"/>
<dbReference type="InterPro" id="IPR029058">
    <property type="entry name" value="AB_hydrolase_fold"/>
</dbReference>
<dbReference type="RefSeq" id="WP_259530295.1">
    <property type="nucleotide sequence ID" value="NZ_JANLCK010000009.1"/>
</dbReference>
<dbReference type="InterPro" id="IPR000073">
    <property type="entry name" value="AB_hydrolase_1"/>
</dbReference>
<accession>A0AA41XFL1</accession>
<dbReference type="Pfam" id="PF12697">
    <property type="entry name" value="Abhydrolase_6"/>
    <property type="match status" value="1"/>
</dbReference>
<dbReference type="PANTHER" id="PTHR43798">
    <property type="entry name" value="MONOACYLGLYCEROL LIPASE"/>
    <property type="match status" value="1"/>
</dbReference>
<comment type="caution">
    <text evidence="2">The sequence shown here is derived from an EMBL/GenBank/DDBJ whole genome shotgun (WGS) entry which is preliminary data.</text>
</comment>
<sequence>MSGVATSTGLAAEELDRGSGETLVLLHSSNTAGWMWGPQLDGLRGHHLIVPDLPGFGGSSQLAWGSVAEAARHVASLVAEFAPEGRAHLVGLSLGSSVALAVAAAHPDRVRSVFAASAALAPPSLPARFASAMAIRAWNSPAYWRGTGRSYGLSGEDLELFVSTGSGIRRQTAEEIYREMRAGTSVGALARVRAPVLATAGGRDAAFVRQASLARLREALPSARTAVAPGLHHHWSAENPQLFADAVSAWTSRGEVADGLADVR</sequence>
<feature type="domain" description="AB hydrolase-1" evidence="1">
    <location>
        <begin position="23"/>
        <end position="246"/>
    </location>
</feature>
<keyword evidence="3" id="KW-1185">Reference proteome</keyword>
<dbReference type="EMBL" id="JANLCK010000009">
    <property type="protein sequence ID" value="MCS5727314.1"/>
    <property type="molecule type" value="Genomic_DNA"/>
</dbReference>
<evidence type="ECO:0000313" key="3">
    <source>
        <dbReference type="Proteomes" id="UP001165587"/>
    </source>
</evidence>
<dbReference type="GO" id="GO:0016020">
    <property type="term" value="C:membrane"/>
    <property type="evidence" value="ECO:0007669"/>
    <property type="project" value="TreeGrafter"/>
</dbReference>
<dbReference type="Proteomes" id="UP001165587">
    <property type="component" value="Unassembled WGS sequence"/>
</dbReference>
<keyword evidence="2" id="KW-0378">Hydrolase</keyword>
<dbReference type="SUPFAM" id="SSF53474">
    <property type="entry name" value="alpha/beta-Hydrolases"/>
    <property type="match status" value="1"/>
</dbReference>
<reference evidence="2" key="1">
    <citation type="submission" date="2022-08" db="EMBL/GenBank/DDBJ databases">
        <authorList>
            <person name="Deng Y."/>
            <person name="Han X.-F."/>
            <person name="Zhang Y.-Q."/>
        </authorList>
    </citation>
    <scope>NUCLEOTIDE SEQUENCE</scope>
    <source>
        <strain evidence="2">CPCC 203407</strain>
    </source>
</reference>
<evidence type="ECO:0000259" key="1">
    <source>
        <dbReference type="Pfam" id="PF12697"/>
    </source>
</evidence>
<dbReference type="GO" id="GO:0047372">
    <property type="term" value="F:monoacylglycerol lipase activity"/>
    <property type="evidence" value="ECO:0007669"/>
    <property type="project" value="TreeGrafter"/>
</dbReference>
<protein>
    <submittedName>
        <fullName evidence="2">Alpha/beta hydrolase</fullName>
    </submittedName>
</protein>
<evidence type="ECO:0000313" key="2">
    <source>
        <dbReference type="EMBL" id="MCS5727314.1"/>
    </source>
</evidence>
<name>A0AA41XFL1_9MICO</name>
<organism evidence="2 3">
    <name type="scientific">Herbiconiux oxytropis</name>
    <dbReference type="NCBI Taxonomy" id="2970915"/>
    <lineage>
        <taxon>Bacteria</taxon>
        <taxon>Bacillati</taxon>
        <taxon>Actinomycetota</taxon>
        <taxon>Actinomycetes</taxon>
        <taxon>Micrococcales</taxon>
        <taxon>Microbacteriaceae</taxon>
        <taxon>Herbiconiux</taxon>
    </lineage>
</organism>
<dbReference type="Gene3D" id="3.40.50.1820">
    <property type="entry name" value="alpha/beta hydrolase"/>
    <property type="match status" value="1"/>
</dbReference>
<dbReference type="PANTHER" id="PTHR43798:SF5">
    <property type="entry name" value="MONOACYLGLYCEROL LIPASE ABHD6"/>
    <property type="match status" value="1"/>
</dbReference>
<dbReference type="InterPro" id="IPR050266">
    <property type="entry name" value="AB_hydrolase_sf"/>
</dbReference>
<dbReference type="GO" id="GO:0046464">
    <property type="term" value="P:acylglycerol catabolic process"/>
    <property type="evidence" value="ECO:0007669"/>
    <property type="project" value="TreeGrafter"/>
</dbReference>